<evidence type="ECO:0000313" key="3">
    <source>
        <dbReference type="Proteomes" id="UP000224854"/>
    </source>
</evidence>
<dbReference type="AlphaFoldDB" id="A0A2C5YLD7"/>
<dbReference type="Proteomes" id="UP000224854">
    <property type="component" value="Unassembled WGS sequence"/>
</dbReference>
<protein>
    <submittedName>
        <fullName evidence="2">Uncharacterized protein</fullName>
    </submittedName>
</protein>
<accession>A0A2C5YLD7</accession>
<feature type="compositionally biased region" description="Basic residues" evidence="1">
    <location>
        <begin position="27"/>
        <end position="40"/>
    </location>
</feature>
<comment type="caution">
    <text evidence="2">The sequence shown here is derived from an EMBL/GenBank/DDBJ whole genome shotgun (WGS) entry which is preliminary data.</text>
</comment>
<sequence>MQAACLTRRRRRWPLDGFRPASPSRNLGHHQTRSTVRRRPVSVQSPPRCLPSTAPDAYKPASPHARLVLAHAAFVLLDTNVLHALPPSFAALPPMPTLSAYALPWRSTAVCLASANATDMTKRRIPVPVAVSDSCHCLPTWLRCKQGLSLMPFL</sequence>
<gene>
    <name evidence="2" type="ORF">CDD82_498</name>
</gene>
<feature type="region of interest" description="Disordered" evidence="1">
    <location>
        <begin position="16"/>
        <end position="49"/>
    </location>
</feature>
<organism evidence="2 3">
    <name type="scientific">Ophiocordyceps australis</name>
    <dbReference type="NCBI Taxonomy" id="1399860"/>
    <lineage>
        <taxon>Eukaryota</taxon>
        <taxon>Fungi</taxon>
        <taxon>Dikarya</taxon>
        <taxon>Ascomycota</taxon>
        <taxon>Pezizomycotina</taxon>
        <taxon>Sordariomycetes</taxon>
        <taxon>Hypocreomycetidae</taxon>
        <taxon>Hypocreales</taxon>
        <taxon>Ophiocordycipitaceae</taxon>
        <taxon>Ophiocordyceps</taxon>
    </lineage>
</organism>
<evidence type="ECO:0000313" key="2">
    <source>
        <dbReference type="EMBL" id="PHH68526.1"/>
    </source>
</evidence>
<keyword evidence="3" id="KW-1185">Reference proteome</keyword>
<reference evidence="2 3" key="1">
    <citation type="submission" date="2017-06" db="EMBL/GenBank/DDBJ databases">
        <title>Ant-infecting Ophiocordyceps genomes reveal a high diversity of potential behavioral manipulation genes and a possible major role for enterotoxins.</title>
        <authorList>
            <person name="De Bekker C."/>
            <person name="Evans H.C."/>
            <person name="Brachmann A."/>
            <person name="Hughes D.P."/>
        </authorList>
    </citation>
    <scope>NUCLEOTIDE SEQUENCE [LARGE SCALE GENOMIC DNA]</scope>
    <source>
        <strain evidence="2 3">1348a</strain>
    </source>
</reference>
<evidence type="ECO:0000256" key="1">
    <source>
        <dbReference type="SAM" id="MobiDB-lite"/>
    </source>
</evidence>
<dbReference type="EMBL" id="NJEU01001112">
    <property type="protein sequence ID" value="PHH68526.1"/>
    <property type="molecule type" value="Genomic_DNA"/>
</dbReference>
<proteinExistence type="predicted"/>
<name>A0A2C5YLD7_9HYPO</name>